<dbReference type="Gene3D" id="3.50.50.60">
    <property type="entry name" value="FAD/NAD(P)-binding domain"/>
    <property type="match status" value="1"/>
</dbReference>
<evidence type="ECO:0000259" key="10">
    <source>
        <dbReference type="Pfam" id="PF01266"/>
    </source>
</evidence>
<evidence type="ECO:0000256" key="7">
    <source>
        <dbReference type="ARBA" id="ARBA00023002"/>
    </source>
</evidence>
<comment type="pathway">
    <text evidence="2">Polyol metabolism; glycerol degradation via glycerol kinase pathway; glycerone phosphate from sn-glycerol 3-phosphate (aerobic route): step 1/1.</text>
</comment>
<dbReference type="EC" id="1.1.5.3" evidence="9"/>
<sequence length="554" mass="62011">MKTFSNYNRKDQFNKLAQEDWDVLVIGGGITGSGIALDAASRGMKTAVVEMQDYASGTSSRSTKLVHGGLRYLKQFEVKMVAEVGKEREIVYENGPHVTTPEYMMLPFHEGGNFGPFSTSLGLRVYDYLAGVKKKERRSMLSAKETIDREPLVKKEGLKGSGIYVEYKTDDARLTLEVMKKAVEHGAASLNYAKVKDFIYNDLGKVEGAIVEDTVSGETYKVNAKRVVNAGGPWVDELREIDGSKKGKTLQLTKGVHLVFDQSVFPLQQAVYFDTPDGRMIFAIPRDGKTYVGTTDTPYEEEIAHPTMTTADRDYILDAIHMMFPSVDVTAEDVESSWAGVRPLIHEDGKDPSEISRKDEIFVSDSGLISMAGGKLTGYRKMSQTAVDIVRDQLAEEYGIRYSDSETKHMPISGGEVNGSEGFKTFKEERVKIGESLGLTNKKATELVDLYGKNVDTFYQLFKDHKTEAAASLIDRVVFAQLKMGLEYENVYKPVDFFVRRTAALFFNISYVHEHKQPVIDYMAKELNWTDSQKSAYTEELDELLNEAVEPVKV</sequence>
<evidence type="ECO:0000313" key="12">
    <source>
        <dbReference type="EMBL" id="GGF31636.1"/>
    </source>
</evidence>
<dbReference type="PRINTS" id="PR01001">
    <property type="entry name" value="FADG3PDH"/>
</dbReference>
<comment type="caution">
    <text evidence="12">The sequence shown here is derived from an EMBL/GenBank/DDBJ whole genome shotgun (WGS) entry which is preliminary data.</text>
</comment>
<dbReference type="PROSITE" id="PS00977">
    <property type="entry name" value="FAD_G3PDH_1"/>
    <property type="match status" value="1"/>
</dbReference>
<keyword evidence="7 9" id="KW-0560">Oxidoreductase</keyword>
<dbReference type="Proteomes" id="UP000660110">
    <property type="component" value="Unassembled WGS sequence"/>
</dbReference>
<comment type="catalytic activity">
    <reaction evidence="8 9">
        <text>a quinone + sn-glycerol 3-phosphate = dihydroxyacetone phosphate + a quinol</text>
        <dbReference type="Rhea" id="RHEA:18977"/>
        <dbReference type="ChEBI" id="CHEBI:24646"/>
        <dbReference type="ChEBI" id="CHEBI:57597"/>
        <dbReference type="ChEBI" id="CHEBI:57642"/>
        <dbReference type="ChEBI" id="CHEBI:132124"/>
        <dbReference type="EC" id="1.1.5.3"/>
    </reaction>
</comment>
<dbReference type="AlphaFoldDB" id="A0A917B8L3"/>
<dbReference type="Gene3D" id="3.30.9.10">
    <property type="entry name" value="D-Amino Acid Oxidase, subunit A, domain 2"/>
    <property type="match status" value="1"/>
</dbReference>
<evidence type="ECO:0000256" key="5">
    <source>
        <dbReference type="ARBA" id="ARBA00022798"/>
    </source>
</evidence>
<dbReference type="GO" id="GO:0004368">
    <property type="term" value="F:glycerol-3-phosphate dehydrogenase (quinone) activity"/>
    <property type="evidence" value="ECO:0007669"/>
    <property type="project" value="UniProtKB-EC"/>
</dbReference>
<name>A0A917B8L3_HALAA</name>
<protein>
    <recommendedName>
        <fullName evidence="9">Glycerol-3-phosphate dehydrogenase</fullName>
        <ecNumber evidence="9">1.1.5.3</ecNumber>
    </recommendedName>
</protein>
<dbReference type="InterPro" id="IPR038299">
    <property type="entry name" value="DAO_C_sf"/>
</dbReference>
<organism evidence="12 13">
    <name type="scientific">Halobacillus andaensis</name>
    <dbReference type="NCBI Taxonomy" id="1176239"/>
    <lineage>
        <taxon>Bacteria</taxon>
        <taxon>Bacillati</taxon>
        <taxon>Bacillota</taxon>
        <taxon>Bacilli</taxon>
        <taxon>Bacillales</taxon>
        <taxon>Bacillaceae</taxon>
        <taxon>Halobacillus</taxon>
    </lineage>
</organism>
<dbReference type="InterPro" id="IPR006076">
    <property type="entry name" value="FAD-dep_OxRdtase"/>
</dbReference>
<dbReference type="GO" id="GO:0009331">
    <property type="term" value="C:glycerol-3-phosphate dehydrogenase (FAD) complex"/>
    <property type="evidence" value="ECO:0007669"/>
    <property type="project" value="UniProtKB-UniRule"/>
</dbReference>
<dbReference type="InterPro" id="IPR000447">
    <property type="entry name" value="G3P_DH_FAD-dep"/>
</dbReference>
<evidence type="ECO:0000256" key="9">
    <source>
        <dbReference type="RuleBase" id="RU361217"/>
    </source>
</evidence>
<dbReference type="SUPFAM" id="SSF51905">
    <property type="entry name" value="FAD/NAD(P)-binding domain"/>
    <property type="match status" value="1"/>
</dbReference>
<feature type="domain" description="Alpha-glycerophosphate oxidase C-terminal" evidence="11">
    <location>
        <begin position="405"/>
        <end position="534"/>
    </location>
</feature>
<gene>
    <name evidence="12" type="primary">glpD</name>
    <name evidence="12" type="ORF">GCM10010954_33520</name>
</gene>
<dbReference type="GO" id="GO:0046168">
    <property type="term" value="P:glycerol-3-phosphate catabolic process"/>
    <property type="evidence" value="ECO:0007669"/>
    <property type="project" value="TreeGrafter"/>
</dbReference>
<comment type="cofactor">
    <cofactor evidence="1 9">
        <name>FAD</name>
        <dbReference type="ChEBI" id="CHEBI:57692"/>
    </cofactor>
</comment>
<reference evidence="12" key="2">
    <citation type="submission" date="2020-09" db="EMBL/GenBank/DDBJ databases">
        <authorList>
            <person name="Sun Q."/>
            <person name="Zhou Y."/>
        </authorList>
    </citation>
    <scope>NUCLEOTIDE SEQUENCE</scope>
    <source>
        <strain evidence="12">CGMCC 1.12153</strain>
    </source>
</reference>
<reference evidence="12" key="1">
    <citation type="journal article" date="2014" name="Int. J. Syst. Evol. Microbiol.">
        <title>Complete genome sequence of Corynebacterium casei LMG S-19264T (=DSM 44701T), isolated from a smear-ripened cheese.</title>
        <authorList>
            <consortium name="US DOE Joint Genome Institute (JGI-PGF)"/>
            <person name="Walter F."/>
            <person name="Albersmeier A."/>
            <person name="Kalinowski J."/>
            <person name="Ruckert C."/>
        </authorList>
    </citation>
    <scope>NUCLEOTIDE SEQUENCE</scope>
    <source>
        <strain evidence="12">CGMCC 1.12153</strain>
    </source>
</reference>
<dbReference type="Pfam" id="PF01266">
    <property type="entry name" value="DAO"/>
    <property type="match status" value="1"/>
</dbReference>
<evidence type="ECO:0000256" key="2">
    <source>
        <dbReference type="ARBA" id="ARBA00004977"/>
    </source>
</evidence>
<keyword evidence="5" id="KW-0319">Glycerol metabolism</keyword>
<evidence type="ECO:0000313" key="13">
    <source>
        <dbReference type="Proteomes" id="UP000660110"/>
    </source>
</evidence>
<evidence type="ECO:0000259" key="11">
    <source>
        <dbReference type="Pfam" id="PF16901"/>
    </source>
</evidence>
<keyword evidence="13" id="KW-1185">Reference proteome</keyword>
<dbReference type="InterPro" id="IPR036188">
    <property type="entry name" value="FAD/NAD-bd_sf"/>
</dbReference>
<keyword evidence="4 9" id="KW-0285">Flavoprotein</keyword>
<dbReference type="InterPro" id="IPR031656">
    <property type="entry name" value="DAO_C"/>
</dbReference>
<dbReference type="SUPFAM" id="SSF54373">
    <property type="entry name" value="FAD-linked reductases, C-terminal domain"/>
    <property type="match status" value="1"/>
</dbReference>
<dbReference type="Gene3D" id="1.10.8.870">
    <property type="entry name" value="Alpha-glycerophosphate oxidase, cap domain"/>
    <property type="match status" value="1"/>
</dbReference>
<evidence type="ECO:0000256" key="3">
    <source>
        <dbReference type="ARBA" id="ARBA00007330"/>
    </source>
</evidence>
<evidence type="ECO:0000256" key="1">
    <source>
        <dbReference type="ARBA" id="ARBA00001974"/>
    </source>
</evidence>
<dbReference type="RefSeq" id="WP_188378655.1">
    <property type="nucleotide sequence ID" value="NZ_BMEL01000004.1"/>
</dbReference>
<feature type="domain" description="FAD dependent oxidoreductase" evidence="10">
    <location>
        <begin position="22"/>
        <end position="352"/>
    </location>
</feature>
<accession>A0A917B8L3</accession>
<dbReference type="PANTHER" id="PTHR11985">
    <property type="entry name" value="GLYCEROL-3-PHOSPHATE DEHYDROGENASE"/>
    <property type="match status" value="1"/>
</dbReference>
<dbReference type="GO" id="GO:0006071">
    <property type="term" value="P:glycerol metabolic process"/>
    <property type="evidence" value="ECO:0007669"/>
    <property type="project" value="UniProtKB-KW"/>
</dbReference>
<proteinExistence type="inferred from homology"/>
<evidence type="ECO:0000256" key="8">
    <source>
        <dbReference type="ARBA" id="ARBA00049055"/>
    </source>
</evidence>
<dbReference type="EMBL" id="BMEL01000004">
    <property type="protein sequence ID" value="GGF31636.1"/>
    <property type="molecule type" value="Genomic_DNA"/>
</dbReference>
<evidence type="ECO:0000256" key="6">
    <source>
        <dbReference type="ARBA" id="ARBA00022827"/>
    </source>
</evidence>
<dbReference type="PANTHER" id="PTHR11985:SF35">
    <property type="entry name" value="ANAEROBIC GLYCEROL-3-PHOSPHATE DEHYDROGENASE SUBUNIT A"/>
    <property type="match status" value="1"/>
</dbReference>
<dbReference type="Pfam" id="PF16901">
    <property type="entry name" value="DAO_C"/>
    <property type="match status" value="1"/>
</dbReference>
<evidence type="ECO:0000256" key="4">
    <source>
        <dbReference type="ARBA" id="ARBA00022630"/>
    </source>
</evidence>
<comment type="similarity">
    <text evidence="3 9">Belongs to the FAD-dependent glycerol-3-phosphate dehydrogenase family.</text>
</comment>
<keyword evidence="6" id="KW-0274">FAD</keyword>